<sequence>MITILYIDDDLHDGELVHSMLFGYRVVLARNGTAGLEAYYRFMPDIVILDILLPDMNGLELLDRLPTGCEQHPEIIALSGVADPGLAQEVRRRGVKKFLRKPIESKILKGAINELLRGNGAAGHGQLQEHPPEYENTLNVKSPAFASIIGSSRIISRLKDRAHRYARCSFPVLILGESGTGKELFAKSIHELSRRCKDPFIVLNCAALPDTLIESELFGTEAGAFTGAVNRAGGFELANGGTLFLDEIGELSPSGQAKLLRILEEKVVYRLGSRRARKIDVRFVAATNKDLFLRAEGGMFRKDLFYRISGLELHIPPLRERKEDIEELSDTILRKGVEGAESNRHYRLSAGALAQLRAHHWPGNVRELEHVLHRAMLHSDSAVIEAAHLEISRNGRGYASLPMDEKQLPLF</sequence>
<protein>
    <submittedName>
        <fullName evidence="9">Two component, sigma54 specific, transcriptional regulator, Fis family</fullName>
    </submittedName>
</protein>
<dbReference type="InterPro" id="IPR025662">
    <property type="entry name" value="Sigma_54_int_dom_ATP-bd_1"/>
</dbReference>
<dbReference type="GO" id="GO:0005524">
    <property type="term" value="F:ATP binding"/>
    <property type="evidence" value="ECO:0007669"/>
    <property type="project" value="UniProtKB-KW"/>
</dbReference>
<dbReference type="Gene3D" id="1.10.8.60">
    <property type="match status" value="1"/>
</dbReference>
<keyword evidence="1" id="KW-0547">Nucleotide-binding</keyword>
<dbReference type="InterPro" id="IPR027417">
    <property type="entry name" value="P-loop_NTPase"/>
</dbReference>
<evidence type="ECO:0000256" key="6">
    <source>
        <dbReference type="PROSITE-ProRule" id="PRU00169"/>
    </source>
</evidence>
<dbReference type="GO" id="GO:0003677">
    <property type="term" value="F:DNA binding"/>
    <property type="evidence" value="ECO:0007669"/>
    <property type="project" value="UniProtKB-KW"/>
</dbReference>
<dbReference type="RefSeq" id="WP_013252759.1">
    <property type="nucleotide sequence ID" value="NC_014364.1"/>
</dbReference>
<dbReference type="InterPro" id="IPR001789">
    <property type="entry name" value="Sig_transdc_resp-reg_receiver"/>
</dbReference>
<keyword evidence="4" id="KW-0238">DNA-binding</keyword>
<dbReference type="AlphaFoldDB" id="E1R8F1"/>
<dbReference type="SMART" id="SM00382">
    <property type="entry name" value="AAA"/>
    <property type="match status" value="1"/>
</dbReference>
<proteinExistence type="predicted"/>
<dbReference type="Pfam" id="PF00158">
    <property type="entry name" value="Sigma54_activat"/>
    <property type="match status" value="1"/>
</dbReference>
<evidence type="ECO:0000313" key="9">
    <source>
        <dbReference type="EMBL" id="ADK79295.1"/>
    </source>
</evidence>
<dbReference type="PROSITE" id="PS50045">
    <property type="entry name" value="SIGMA54_INTERACT_4"/>
    <property type="match status" value="1"/>
</dbReference>
<evidence type="ECO:0000256" key="2">
    <source>
        <dbReference type="ARBA" id="ARBA00022840"/>
    </source>
</evidence>
<dbReference type="Gene3D" id="3.40.50.300">
    <property type="entry name" value="P-loop containing nucleotide triphosphate hydrolases"/>
    <property type="match status" value="1"/>
</dbReference>
<dbReference type="Proteomes" id="UP000002318">
    <property type="component" value="Chromosome"/>
</dbReference>
<dbReference type="STRING" id="573413.Spirs_0138"/>
<dbReference type="SUPFAM" id="SSF52540">
    <property type="entry name" value="P-loop containing nucleoside triphosphate hydrolases"/>
    <property type="match status" value="1"/>
</dbReference>
<dbReference type="PANTHER" id="PTHR32071">
    <property type="entry name" value="TRANSCRIPTIONAL REGULATORY PROTEIN"/>
    <property type="match status" value="1"/>
</dbReference>
<dbReference type="PROSITE" id="PS00688">
    <property type="entry name" value="SIGMA54_INTERACT_3"/>
    <property type="match status" value="1"/>
</dbReference>
<dbReference type="PROSITE" id="PS50110">
    <property type="entry name" value="RESPONSE_REGULATORY"/>
    <property type="match status" value="1"/>
</dbReference>
<accession>E1R8F1</accession>
<dbReference type="SMART" id="SM00448">
    <property type="entry name" value="REC"/>
    <property type="match status" value="1"/>
</dbReference>
<evidence type="ECO:0000256" key="1">
    <source>
        <dbReference type="ARBA" id="ARBA00022741"/>
    </source>
</evidence>
<dbReference type="InterPro" id="IPR011006">
    <property type="entry name" value="CheY-like_superfamily"/>
</dbReference>
<dbReference type="FunFam" id="3.40.50.300:FF:000006">
    <property type="entry name" value="DNA-binding transcriptional regulator NtrC"/>
    <property type="match status" value="1"/>
</dbReference>
<dbReference type="HOGENOM" id="CLU_000445_0_6_12"/>
<feature type="domain" description="Response regulatory" evidence="8">
    <location>
        <begin position="3"/>
        <end position="116"/>
    </location>
</feature>
<dbReference type="Pfam" id="PF00072">
    <property type="entry name" value="Response_reg"/>
    <property type="match status" value="1"/>
</dbReference>
<reference evidence="9 10" key="1">
    <citation type="journal article" date="2010" name="Stand. Genomic Sci.">
        <title>Complete genome sequence of Spirochaeta smaragdinae type strain (SEBR 4228).</title>
        <authorList>
            <person name="Mavromatis K."/>
            <person name="Yasawong M."/>
            <person name="Chertkov O."/>
            <person name="Lapidus A."/>
            <person name="Lucas S."/>
            <person name="Nolan M."/>
            <person name="Del Rio T.G."/>
            <person name="Tice H."/>
            <person name="Cheng J.F."/>
            <person name="Pitluck S."/>
            <person name="Liolios K."/>
            <person name="Ivanova N."/>
            <person name="Tapia R."/>
            <person name="Han C."/>
            <person name="Bruce D."/>
            <person name="Goodwin L."/>
            <person name="Pati A."/>
            <person name="Chen A."/>
            <person name="Palaniappan K."/>
            <person name="Land M."/>
            <person name="Hauser L."/>
            <person name="Chang Y.J."/>
            <person name="Jeffries C.D."/>
            <person name="Detter J.C."/>
            <person name="Rohde M."/>
            <person name="Brambilla E."/>
            <person name="Spring S."/>
            <person name="Goker M."/>
            <person name="Sikorski J."/>
            <person name="Woyke T."/>
            <person name="Bristow J."/>
            <person name="Eisen J.A."/>
            <person name="Markowitz V."/>
            <person name="Hugenholtz P."/>
            <person name="Klenk H.P."/>
            <person name="Kyrpides N.C."/>
        </authorList>
    </citation>
    <scope>NUCLEOTIDE SEQUENCE [LARGE SCALE GENOMIC DNA]</scope>
    <source>
        <strain evidence="10">DSM 11293 / JCM 15392 / SEBR 4228</strain>
    </source>
</reference>
<feature type="modified residue" description="4-aspartylphosphate" evidence="6">
    <location>
        <position position="50"/>
    </location>
</feature>
<evidence type="ECO:0000256" key="3">
    <source>
        <dbReference type="ARBA" id="ARBA00023015"/>
    </source>
</evidence>
<keyword evidence="5" id="KW-0804">Transcription</keyword>
<dbReference type="InterPro" id="IPR025943">
    <property type="entry name" value="Sigma_54_int_dom_ATP-bd_2"/>
</dbReference>
<keyword evidence="6" id="KW-0597">Phosphoprotein</keyword>
<keyword evidence="3" id="KW-0805">Transcription regulation</keyword>
<evidence type="ECO:0000256" key="5">
    <source>
        <dbReference type="ARBA" id="ARBA00023163"/>
    </source>
</evidence>
<dbReference type="PANTHER" id="PTHR32071:SF112">
    <property type="entry name" value="REGULATORY PROTEIN"/>
    <property type="match status" value="1"/>
</dbReference>
<feature type="domain" description="Sigma-54 factor interaction" evidence="7">
    <location>
        <begin position="148"/>
        <end position="377"/>
    </location>
</feature>
<dbReference type="GO" id="GO:0000160">
    <property type="term" value="P:phosphorelay signal transduction system"/>
    <property type="evidence" value="ECO:0007669"/>
    <property type="project" value="InterPro"/>
</dbReference>
<evidence type="ECO:0000259" key="7">
    <source>
        <dbReference type="PROSITE" id="PS50045"/>
    </source>
</evidence>
<keyword evidence="10" id="KW-1185">Reference proteome</keyword>
<dbReference type="InterPro" id="IPR003593">
    <property type="entry name" value="AAA+_ATPase"/>
</dbReference>
<dbReference type="Pfam" id="PF25601">
    <property type="entry name" value="AAA_lid_14"/>
    <property type="match status" value="1"/>
</dbReference>
<dbReference type="GO" id="GO:0006355">
    <property type="term" value="P:regulation of DNA-templated transcription"/>
    <property type="evidence" value="ECO:0007669"/>
    <property type="project" value="InterPro"/>
</dbReference>
<dbReference type="InterPro" id="IPR058031">
    <property type="entry name" value="AAA_lid_NorR"/>
</dbReference>
<keyword evidence="2" id="KW-0067">ATP-binding</keyword>
<dbReference type="InterPro" id="IPR025944">
    <property type="entry name" value="Sigma_54_int_dom_CS"/>
</dbReference>
<organism evidence="9 10">
    <name type="scientific">Sediminispirochaeta smaragdinae (strain DSM 11293 / JCM 15392 / SEBR 4228)</name>
    <name type="common">Spirochaeta smaragdinae</name>
    <dbReference type="NCBI Taxonomy" id="573413"/>
    <lineage>
        <taxon>Bacteria</taxon>
        <taxon>Pseudomonadati</taxon>
        <taxon>Spirochaetota</taxon>
        <taxon>Spirochaetia</taxon>
        <taxon>Spirochaetales</taxon>
        <taxon>Spirochaetaceae</taxon>
        <taxon>Sediminispirochaeta</taxon>
    </lineage>
</organism>
<dbReference type="OrthoDB" id="9771372at2"/>
<dbReference type="SUPFAM" id="SSF52172">
    <property type="entry name" value="CheY-like"/>
    <property type="match status" value="1"/>
</dbReference>
<evidence type="ECO:0000313" key="10">
    <source>
        <dbReference type="Proteomes" id="UP000002318"/>
    </source>
</evidence>
<gene>
    <name evidence="9" type="ordered locus">Spirs_0138</name>
</gene>
<dbReference type="CDD" id="cd00009">
    <property type="entry name" value="AAA"/>
    <property type="match status" value="1"/>
</dbReference>
<evidence type="ECO:0000259" key="8">
    <source>
        <dbReference type="PROSITE" id="PS50110"/>
    </source>
</evidence>
<dbReference type="CDD" id="cd00156">
    <property type="entry name" value="REC"/>
    <property type="match status" value="1"/>
</dbReference>
<dbReference type="PROSITE" id="PS00676">
    <property type="entry name" value="SIGMA54_INTERACT_2"/>
    <property type="match status" value="1"/>
</dbReference>
<evidence type="ECO:0000256" key="4">
    <source>
        <dbReference type="ARBA" id="ARBA00023125"/>
    </source>
</evidence>
<dbReference type="eggNOG" id="COG2204">
    <property type="taxonomic scope" value="Bacteria"/>
</dbReference>
<name>E1R8F1_SEDSS</name>
<dbReference type="PROSITE" id="PS00675">
    <property type="entry name" value="SIGMA54_INTERACT_1"/>
    <property type="match status" value="1"/>
</dbReference>
<dbReference type="InterPro" id="IPR002078">
    <property type="entry name" value="Sigma_54_int"/>
</dbReference>
<dbReference type="Gene3D" id="3.40.50.2300">
    <property type="match status" value="1"/>
</dbReference>
<dbReference type="KEGG" id="ssm:Spirs_0138"/>
<dbReference type="EMBL" id="CP002116">
    <property type="protein sequence ID" value="ADK79295.1"/>
    <property type="molecule type" value="Genomic_DNA"/>
</dbReference>